<organism evidence="1 2">
    <name type="scientific">Collimonas fungivorans (strain Ter331)</name>
    <dbReference type="NCBI Taxonomy" id="1005048"/>
    <lineage>
        <taxon>Bacteria</taxon>
        <taxon>Pseudomonadati</taxon>
        <taxon>Pseudomonadota</taxon>
        <taxon>Betaproteobacteria</taxon>
        <taxon>Burkholderiales</taxon>
        <taxon>Oxalobacteraceae</taxon>
        <taxon>Collimonas</taxon>
    </lineage>
</organism>
<dbReference type="KEGG" id="cfu:CFU_1550"/>
<evidence type="ECO:0000313" key="1">
    <source>
        <dbReference type="EMBL" id="AEK61382.1"/>
    </source>
</evidence>
<protein>
    <submittedName>
        <fullName evidence="1">Uncharacterized protein</fullName>
    </submittedName>
</protein>
<reference evidence="1 2" key="2">
    <citation type="journal article" date="2006" name="J. Microbiol. Methods">
        <title>Genomic flank-sequencing of plasposon insertion sites for rapid identification of functional genes.</title>
        <authorList>
            <person name="Leveau J.H."/>
            <person name="Gerards S."/>
            <person name="Fritsche K."/>
            <person name="Zondag G."/>
            <person name="van Veen J.A."/>
        </authorList>
    </citation>
    <scope>NUCLEOTIDE SEQUENCE [LARGE SCALE GENOMIC DNA]</scope>
    <source>
        <strain evidence="1 2">Ter331</strain>
    </source>
</reference>
<dbReference type="HOGENOM" id="CLU_3326841_0_0_4"/>
<name>G0AJT7_COLFT</name>
<accession>G0AJT7</accession>
<dbReference type="EMBL" id="CP002745">
    <property type="protein sequence ID" value="AEK61382.1"/>
    <property type="molecule type" value="Genomic_DNA"/>
</dbReference>
<evidence type="ECO:0000313" key="2">
    <source>
        <dbReference type="Proteomes" id="UP000008392"/>
    </source>
</evidence>
<reference evidence="1 2" key="4">
    <citation type="journal article" date="2010" name="Environ. Microbiol.">
        <title>The bacterial genus Collimonas: mycophagy, weathering and other adaptive solutions to life in oligotrophic soil environments.</title>
        <authorList>
            <person name="Leveau J.H."/>
            <person name="Uroz S."/>
            <person name="de Boer W."/>
        </authorList>
    </citation>
    <scope>NUCLEOTIDE SEQUENCE [LARGE SCALE GENOMIC DNA]</scope>
    <source>
        <strain evidence="1 2">Ter331</strain>
    </source>
</reference>
<reference evidence="2" key="6">
    <citation type="submission" date="2011-05" db="EMBL/GenBank/DDBJ databases">
        <title>Complete sequence of Collimonas fungivorans Ter331.</title>
        <authorList>
            <person name="Leveau J.H."/>
        </authorList>
    </citation>
    <scope>NUCLEOTIDE SEQUENCE [LARGE SCALE GENOMIC DNA]</scope>
    <source>
        <strain evidence="2">Ter331</strain>
    </source>
</reference>
<reference evidence="1 2" key="1">
    <citation type="journal article" date="2004" name="Environ. Microbiol.">
        <title>Phylogeny-function analysis of (meta)genomic libraries: screening for expression of ribosomal RNA genes by large-insert library fluorescent in situ hybridization (LIL-FISH).</title>
        <authorList>
            <person name="Leveau J.H."/>
            <person name="Gerards S."/>
            <person name="de Boer W."/>
            <person name="van Veen J.A."/>
        </authorList>
    </citation>
    <scope>NUCLEOTIDE SEQUENCE [LARGE SCALE GENOMIC DNA]</scope>
    <source>
        <strain evidence="1 2">Ter331</strain>
    </source>
</reference>
<dbReference type="STRING" id="1005048.CFU_1550"/>
<sequence length="38" mass="3811">MHRQQTSFTMSTPCFARATGAPVPDAGLPGNCTGAACG</sequence>
<dbReference type="Proteomes" id="UP000008392">
    <property type="component" value="Chromosome"/>
</dbReference>
<keyword evidence="2" id="KW-1185">Reference proteome</keyword>
<reference evidence="1 2" key="3">
    <citation type="journal article" date="2008" name="FEMS Microbiol. Ecol.">
        <title>Identification and characterization of genes underlying chitinolysis in Collimonas fungivorans Ter331.</title>
        <authorList>
            <person name="Fritsche K."/>
            <person name="de Boer W."/>
            <person name="Gerards S."/>
            <person name="van den Berg M."/>
            <person name="van Veen J.A."/>
            <person name="Leveau J.H."/>
        </authorList>
    </citation>
    <scope>NUCLEOTIDE SEQUENCE [LARGE SCALE GENOMIC DNA]</scope>
    <source>
        <strain evidence="1 2">Ter331</strain>
    </source>
</reference>
<reference evidence="1 2" key="5">
    <citation type="journal article" date="2011" name="ISME J.">
        <title>Dual transcriptional profiling of a bacterial/fungal confrontation: Collimonas fungivorans versus Aspergillus niger.</title>
        <authorList>
            <person name="Mela F."/>
            <person name="Fritsche K."/>
            <person name="de Boer W."/>
            <person name="van Veen J.A."/>
            <person name="de Graaff L.H."/>
            <person name="van den Berg M."/>
            <person name="Leveau J.H."/>
        </authorList>
    </citation>
    <scope>NUCLEOTIDE SEQUENCE [LARGE SCALE GENOMIC DNA]</scope>
    <source>
        <strain evidence="1 2">Ter331</strain>
    </source>
</reference>
<gene>
    <name evidence="1" type="ordered locus">CFU_1550</name>
</gene>
<proteinExistence type="predicted"/>
<dbReference type="AlphaFoldDB" id="G0AJT7"/>